<evidence type="ECO:0000256" key="7">
    <source>
        <dbReference type="ARBA" id="ARBA00023163"/>
    </source>
</evidence>
<feature type="region of interest" description="Disordered" evidence="10">
    <location>
        <begin position="681"/>
        <end position="735"/>
    </location>
</feature>
<feature type="region of interest" description="Disordered" evidence="10">
    <location>
        <begin position="1486"/>
        <end position="1554"/>
    </location>
</feature>
<feature type="domain" description="C2H2-type" evidence="11">
    <location>
        <begin position="1004"/>
        <end position="1028"/>
    </location>
</feature>
<dbReference type="Pfam" id="PF00096">
    <property type="entry name" value="zf-C2H2"/>
    <property type="match status" value="3"/>
</dbReference>
<evidence type="ECO:0000256" key="10">
    <source>
        <dbReference type="SAM" id="MobiDB-lite"/>
    </source>
</evidence>
<feature type="compositionally biased region" description="Acidic residues" evidence="10">
    <location>
        <begin position="1073"/>
        <end position="1106"/>
    </location>
</feature>
<evidence type="ECO:0000259" key="11">
    <source>
        <dbReference type="PROSITE" id="PS50157"/>
    </source>
</evidence>
<feature type="domain" description="C2H2-type" evidence="11">
    <location>
        <begin position="1343"/>
        <end position="1372"/>
    </location>
</feature>
<name>A0A8J2WLS3_9CRUS</name>
<keyword evidence="4 9" id="KW-0863">Zinc-finger</keyword>
<evidence type="ECO:0000313" key="12">
    <source>
        <dbReference type="EMBL" id="CAH0103761.1"/>
    </source>
</evidence>
<dbReference type="Pfam" id="PF13894">
    <property type="entry name" value="zf-C2H2_4"/>
    <property type="match status" value="1"/>
</dbReference>
<evidence type="ECO:0000256" key="6">
    <source>
        <dbReference type="ARBA" id="ARBA00023015"/>
    </source>
</evidence>
<feature type="region of interest" description="Disordered" evidence="10">
    <location>
        <begin position="1"/>
        <end position="48"/>
    </location>
</feature>
<dbReference type="GO" id="GO:0005634">
    <property type="term" value="C:nucleus"/>
    <property type="evidence" value="ECO:0007669"/>
    <property type="project" value="UniProtKB-SubCell"/>
</dbReference>
<evidence type="ECO:0000256" key="5">
    <source>
        <dbReference type="ARBA" id="ARBA00022833"/>
    </source>
</evidence>
<feature type="region of interest" description="Disordered" evidence="10">
    <location>
        <begin position="1064"/>
        <end position="1109"/>
    </location>
</feature>
<evidence type="ECO:0000313" key="13">
    <source>
        <dbReference type="Proteomes" id="UP000789390"/>
    </source>
</evidence>
<proteinExistence type="predicted"/>
<keyword evidence="3" id="KW-0677">Repeat</keyword>
<dbReference type="InterPro" id="IPR036236">
    <property type="entry name" value="Znf_C2H2_sf"/>
</dbReference>
<sequence>MPRRRGSTNAGRRTTIEDGRCNGNKKPMAPPRSKVQGGPVVSVSPPTLQSVNEANPEAIQSSDLGYLHKKFKKVAATFSTTPEPALPADQMMDESIAVQNESKKEEVGPDSNGSSKTSKGGRYVCHYCQHACAKPSVLEKHIRAHTNERPYPCVPCGFAFKTKSNLYKHCKSRTHVLKLEENGGSAHLQGTGSTIIDSVEGGSDDTSDDNVMLDDSDDGEPLIAVPLSPLQPAKIVTVSSASSTPEKFKTPYKPKFHNLKCSDDNLETPPTTDVFEGSNRPSPGFLHERISQIISKNQAIVETLDPIWPRRYVRQSSRDNKETTNSKNPRLDLVSSPIKKSGLAVRERSCSLSLVPHADQTESALAAPSITPSTHRILQEASDESQRKRCYSEGPAVTDNHQIRHSVRNLLQQPPKPPRTDVFNPQNPEGSIIKDILLKSRGLLPTTEDKEASVEPPPTKMSSSFTVSALLNPSTTRAKPVEFLHPHISLEPTGVDDSAVGMENPPKRSKFSTTSEVQSVLPRSLVDPEIRSMHSSFGGIREERIRKSLPLFGGEVEIHDGPQRTVLRIDPAGYVESNRANGQSETPAIVVTKASLNSGGGIVRIQPQESRISVFPVIKTTTGLETKSGDPARGVIIHQPSLSVPYIPGIPGPYSSSGWLPASTMTSVTVTHTTACTVMVSSSSQSTSRPVPSITVHPPPSLQPSGIGPHPEERTDSGFDDEDPSTLASSKFLRPNSLSLQPGTFNLKKNNMAGLDHSGQPNMLCVSGVGMTLISPETPRPRKLFRQLYLNGHAYTYLGLKCSTRVYFCCLSRAQPMYVPHHPKLSMYSQWKTRAPASAPPGLEASSPIQTMALYDSRQRPSSSTTAQSTDHGRMILTHSSYWTNRDRPTTTHFKLEATEDLDVPVIEIPHVAQVTHIDKDIENEPSRTPEVISPETTVQKQQQSGVPPKRVRIFAGGYKSTEDYTYVRGRGRGRYVCEECGIRCKKPSMLKKHIRTHTDLRPYTCRQCNFSFKTKGNLTKHMKSKAHHKKCTELGIVPVPTTVDEANIDEDSLARQETLKKMKLAGGSGNEGDSDLDDDDDDDDDEEEDEEGEGEEEEDETEEDPPALTIKLPMGQFEDAAEPVREEREQEVARSLLDLGVIAPAGCKPTTYPYASHFHSIEDEHFQPSVEVQEMKEEPQRAPSPVGKPQQPMDLSTTNAIVTASGLLASLYSPIVSETAARRGLSPEDSVQPATSGMLQAYLTEKALKEGLMKRHQVKLMTPSVVVENPVVTLFPSQSRTDKCRSEFVVPLSSTSAAIPTSATAYKLTDDGKTACSICNKVFTKPSQLRLHINIHYFERPFRCEACAVSFRTKGHLQKHKRSVTHFNKVNMNLTFGTPSTENPRPFKCSDCMIAFRIHGHLAKHLRSKMHIMKLECLGKLPFGTYAEMERSGINLNEIDTTDCHNSLESLQSLAHRLYKQDPSKIQQWQQEAQVAVEASLRERTISESSEEFSDVADECDELDEDGEDSEGLPDGAGVEEAPPRKSTPIEKLQTSHRSEINDPPRVVSPPFEERKAPPAMYCSACGDSCVSMEAFQSHVMEKHRPLSPPTRIPLKTSPPAAESLAKLAPSNIQPDVGRVVNLTVESRRSPSRVFETPKPGTPWNRGPCDLQYAQPRGFYHSVTVPSASPHSASNVWPSRQPTFGDFMSLNSLSAIPPQWHQDPAAMAWIASRHMMLPMTGHPHNYTTPLGHHAHNSTTNGAMQPLLYSPTSSSSTNPVATEDTVFPCELCGKSFNAKETLRQHMLAHAQPRPFVCEFCDAGFTTHNQLESHLVLHRPLTS</sequence>
<dbReference type="FunFam" id="3.30.160.60:FF:000145">
    <property type="entry name" value="Zinc finger protein 574"/>
    <property type="match status" value="2"/>
</dbReference>
<keyword evidence="2" id="KW-0479">Metal-binding</keyword>
<dbReference type="PANTHER" id="PTHR45944">
    <property type="entry name" value="SCHNURRI, ISOFORM F"/>
    <property type="match status" value="1"/>
</dbReference>
<feature type="region of interest" description="Disordered" evidence="10">
    <location>
        <begin position="99"/>
        <end position="119"/>
    </location>
</feature>
<reference evidence="12" key="1">
    <citation type="submission" date="2021-11" db="EMBL/GenBank/DDBJ databases">
        <authorList>
            <person name="Schell T."/>
        </authorList>
    </citation>
    <scope>NUCLEOTIDE SEQUENCE</scope>
    <source>
        <strain evidence="12">M5</strain>
    </source>
</reference>
<evidence type="ECO:0000256" key="1">
    <source>
        <dbReference type="ARBA" id="ARBA00004123"/>
    </source>
</evidence>
<keyword evidence="5" id="KW-0862">Zinc</keyword>
<dbReference type="OrthoDB" id="10042249at2759"/>
<accession>A0A8J2WLS3</accession>
<gene>
    <name evidence="12" type="ORF">DGAL_LOCUS6434</name>
</gene>
<feature type="domain" description="C2H2-type" evidence="11">
    <location>
        <begin position="151"/>
        <end position="180"/>
    </location>
</feature>
<dbReference type="PROSITE" id="PS50157">
    <property type="entry name" value="ZINC_FINGER_C2H2_2"/>
    <property type="match status" value="9"/>
</dbReference>
<evidence type="ECO:0000256" key="4">
    <source>
        <dbReference type="ARBA" id="ARBA00022771"/>
    </source>
</evidence>
<dbReference type="Gene3D" id="3.30.160.60">
    <property type="entry name" value="Classic Zinc Finger"/>
    <property type="match status" value="7"/>
</dbReference>
<keyword evidence="13" id="KW-1185">Reference proteome</keyword>
<dbReference type="EMBL" id="CAKKLH010000113">
    <property type="protein sequence ID" value="CAH0103761.1"/>
    <property type="molecule type" value="Genomic_DNA"/>
</dbReference>
<feature type="compositionally biased region" description="Low complexity" evidence="10">
    <location>
        <begin position="681"/>
        <end position="693"/>
    </location>
</feature>
<evidence type="ECO:0000256" key="8">
    <source>
        <dbReference type="ARBA" id="ARBA00023242"/>
    </source>
</evidence>
<feature type="compositionally biased region" description="Low complexity" evidence="10">
    <location>
        <begin position="37"/>
        <end position="46"/>
    </location>
</feature>
<keyword evidence="7" id="KW-0804">Transcription</keyword>
<dbReference type="SUPFAM" id="SSF57667">
    <property type="entry name" value="beta-beta-alpha zinc fingers"/>
    <property type="match status" value="5"/>
</dbReference>
<dbReference type="InterPro" id="IPR051969">
    <property type="entry name" value="Zinc-finger_DNA-bd_regulators"/>
</dbReference>
<feature type="domain" description="C2H2-type" evidence="11">
    <location>
        <begin position="1315"/>
        <end position="1342"/>
    </location>
</feature>
<evidence type="ECO:0000256" key="9">
    <source>
        <dbReference type="PROSITE-ProRule" id="PRU00042"/>
    </source>
</evidence>
<feature type="region of interest" description="Disordered" evidence="10">
    <location>
        <begin position="315"/>
        <end position="334"/>
    </location>
</feature>
<dbReference type="InterPro" id="IPR013087">
    <property type="entry name" value="Znf_C2H2_type"/>
</dbReference>
<dbReference type="GO" id="GO:0008270">
    <property type="term" value="F:zinc ion binding"/>
    <property type="evidence" value="ECO:0007669"/>
    <property type="project" value="UniProtKB-KW"/>
</dbReference>
<dbReference type="FunFam" id="3.30.160.60:FF:000100">
    <property type="entry name" value="Zinc finger 45-like"/>
    <property type="match status" value="1"/>
</dbReference>
<feature type="compositionally biased region" description="Acidic residues" evidence="10">
    <location>
        <begin position="1490"/>
        <end position="1513"/>
    </location>
</feature>
<dbReference type="PANTHER" id="PTHR45944:SF2">
    <property type="entry name" value="SCHNURRI, ISOFORM F"/>
    <property type="match status" value="1"/>
</dbReference>
<dbReference type="SMART" id="SM00355">
    <property type="entry name" value="ZnF_C2H2"/>
    <property type="match status" value="10"/>
</dbReference>
<feature type="domain" description="C2H2-type" evidence="11">
    <location>
        <begin position="1388"/>
        <end position="1417"/>
    </location>
</feature>
<keyword evidence="8" id="KW-0539">Nucleus</keyword>
<comment type="caution">
    <text evidence="12">The sequence shown here is derived from an EMBL/GenBank/DDBJ whole genome shotgun (WGS) entry which is preliminary data.</text>
</comment>
<protein>
    <recommendedName>
        <fullName evidence="11">C2H2-type domain-containing protein</fullName>
    </recommendedName>
</protein>
<feature type="domain" description="C2H2-type" evidence="11">
    <location>
        <begin position="123"/>
        <end position="150"/>
    </location>
</feature>
<dbReference type="FunFam" id="3.30.160.60:FF:000594">
    <property type="entry name" value="Transcription factor HIVEP2"/>
    <property type="match status" value="1"/>
</dbReference>
<feature type="domain" description="C2H2-type" evidence="11">
    <location>
        <begin position="1767"/>
        <end position="1794"/>
    </location>
</feature>
<comment type="subcellular location">
    <subcellularLocation>
        <location evidence="1">Nucleus</location>
    </subcellularLocation>
</comment>
<dbReference type="GO" id="GO:0000981">
    <property type="term" value="F:DNA-binding transcription factor activity, RNA polymerase II-specific"/>
    <property type="evidence" value="ECO:0007669"/>
    <property type="project" value="TreeGrafter"/>
</dbReference>
<evidence type="ECO:0000256" key="3">
    <source>
        <dbReference type="ARBA" id="ARBA00022737"/>
    </source>
</evidence>
<organism evidence="12 13">
    <name type="scientific">Daphnia galeata</name>
    <dbReference type="NCBI Taxonomy" id="27404"/>
    <lineage>
        <taxon>Eukaryota</taxon>
        <taxon>Metazoa</taxon>
        <taxon>Ecdysozoa</taxon>
        <taxon>Arthropoda</taxon>
        <taxon>Crustacea</taxon>
        <taxon>Branchiopoda</taxon>
        <taxon>Diplostraca</taxon>
        <taxon>Cladocera</taxon>
        <taxon>Anomopoda</taxon>
        <taxon>Daphniidae</taxon>
        <taxon>Daphnia</taxon>
    </lineage>
</organism>
<feature type="domain" description="C2H2-type" evidence="11">
    <location>
        <begin position="1795"/>
        <end position="1817"/>
    </location>
</feature>
<evidence type="ECO:0000256" key="2">
    <source>
        <dbReference type="ARBA" id="ARBA00022723"/>
    </source>
</evidence>
<feature type="region of interest" description="Disordered" evidence="10">
    <location>
        <begin position="410"/>
        <end position="430"/>
    </location>
</feature>
<dbReference type="GO" id="GO:0000978">
    <property type="term" value="F:RNA polymerase II cis-regulatory region sequence-specific DNA binding"/>
    <property type="evidence" value="ECO:0007669"/>
    <property type="project" value="TreeGrafter"/>
</dbReference>
<keyword evidence="6" id="KW-0805">Transcription regulation</keyword>
<dbReference type="Proteomes" id="UP000789390">
    <property type="component" value="Unassembled WGS sequence"/>
</dbReference>
<feature type="domain" description="C2H2-type" evidence="11">
    <location>
        <begin position="976"/>
        <end position="1003"/>
    </location>
</feature>
<dbReference type="Pfam" id="PF12874">
    <property type="entry name" value="zf-met"/>
    <property type="match status" value="2"/>
</dbReference>
<dbReference type="PROSITE" id="PS00028">
    <property type="entry name" value="ZINC_FINGER_C2H2_1"/>
    <property type="match status" value="10"/>
</dbReference>